<keyword evidence="2" id="KW-0472">Membrane</keyword>
<dbReference type="InParanoid" id="A0A2R5GB84"/>
<keyword evidence="2" id="KW-1133">Transmembrane helix</keyword>
<keyword evidence="2" id="KW-0812">Transmembrane</keyword>
<feature type="region of interest" description="Disordered" evidence="1">
    <location>
        <begin position="1"/>
        <end position="45"/>
    </location>
</feature>
<feature type="compositionally biased region" description="Basic and acidic residues" evidence="1">
    <location>
        <begin position="28"/>
        <end position="41"/>
    </location>
</feature>
<evidence type="ECO:0000256" key="2">
    <source>
        <dbReference type="SAM" id="Phobius"/>
    </source>
</evidence>
<evidence type="ECO:0000313" key="3">
    <source>
        <dbReference type="EMBL" id="GBG25813.1"/>
    </source>
</evidence>
<feature type="region of interest" description="Disordered" evidence="1">
    <location>
        <begin position="146"/>
        <end position="180"/>
    </location>
</feature>
<accession>A0A2R5GB84</accession>
<evidence type="ECO:0000256" key="1">
    <source>
        <dbReference type="SAM" id="MobiDB-lite"/>
    </source>
</evidence>
<feature type="transmembrane region" description="Helical" evidence="2">
    <location>
        <begin position="198"/>
        <end position="216"/>
    </location>
</feature>
<organism evidence="3 4">
    <name type="scientific">Hondaea fermentalgiana</name>
    <dbReference type="NCBI Taxonomy" id="2315210"/>
    <lineage>
        <taxon>Eukaryota</taxon>
        <taxon>Sar</taxon>
        <taxon>Stramenopiles</taxon>
        <taxon>Bigyra</taxon>
        <taxon>Labyrinthulomycetes</taxon>
        <taxon>Thraustochytrida</taxon>
        <taxon>Thraustochytriidae</taxon>
        <taxon>Hondaea</taxon>
    </lineage>
</organism>
<comment type="caution">
    <text evidence="3">The sequence shown here is derived from an EMBL/GenBank/DDBJ whole genome shotgun (WGS) entry which is preliminary data.</text>
</comment>
<reference evidence="3 4" key="1">
    <citation type="submission" date="2017-12" db="EMBL/GenBank/DDBJ databases">
        <title>Sequencing, de novo assembly and annotation of complete genome of a new Thraustochytrid species, strain FCC1311.</title>
        <authorList>
            <person name="Sedici K."/>
            <person name="Godart F."/>
            <person name="Aiese Cigliano R."/>
            <person name="Sanseverino W."/>
            <person name="Barakat M."/>
            <person name="Ortet P."/>
            <person name="Marechal E."/>
            <person name="Cagnac O."/>
            <person name="Amato A."/>
        </authorList>
    </citation>
    <scope>NUCLEOTIDE SEQUENCE [LARGE SCALE GENOMIC DNA]</scope>
</reference>
<name>A0A2R5GB84_9STRA</name>
<sequence>MGLEASRFAQTDDEAGSQVLPLPTQQNVHEDNSSGSVEEHRHRPANATDELLQARQQLRNARRELVQQELRHDQVVQHLQQQLLLRQSTSGAQLETGGNVDTTSIPVVTDGHLLRPLEDNGPREHETSTAQALSVPIASVIATSESGKVLSGERRQRQPSSPTRRCGSRNKRRSTYEKAQRHEAAEEHLLSARQRGGLFLLIFLLIICIAMTHSIYESVAAALNRAYVELPPNDDVQLPSLNLFDYDKDYSYPIFPEDFPIGLQRKIMPQMPDKEGKDKKVWDSFLYNIEIQGGNLVKQIVDLRFTRPLQSELSGHIVFNVLFGDTGSRIREKVEADPHFFAERIILVRTPEALIGSQGEHIPAGTLLNLDGHHTNEVLKHCARIQHPSLRHGYIDNNKHICGKGFRTRQTVLVIENVHPLTVIDLALEAGASSGQGLIAYDQ</sequence>
<proteinExistence type="predicted"/>
<dbReference type="AlphaFoldDB" id="A0A2R5GB84"/>
<protein>
    <submittedName>
        <fullName evidence="3">Uncharacterized protein</fullName>
    </submittedName>
</protein>
<keyword evidence="4" id="KW-1185">Reference proteome</keyword>
<dbReference type="Proteomes" id="UP000241890">
    <property type="component" value="Unassembled WGS sequence"/>
</dbReference>
<evidence type="ECO:0000313" key="4">
    <source>
        <dbReference type="Proteomes" id="UP000241890"/>
    </source>
</evidence>
<gene>
    <name evidence="3" type="ORF">FCC1311_020322</name>
</gene>
<dbReference type="EMBL" id="BEYU01000015">
    <property type="protein sequence ID" value="GBG25813.1"/>
    <property type="molecule type" value="Genomic_DNA"/>
</dbReference>